<evidence type="ECO:0000256" key="1">
    <source>
        <dbReference type="SAM" id="Coils"/>
    </source>
</evidence>
<accession>A0A9Q1FNG8</accession>
<dbReference type="PANTHER" id="PTHR24103">
    <property type="entry name" value="E3 UBIQUITIN-PROTEIN LIGASE TRIM"/>
    <property type="match status" value="1"/>
</dbReference>
<keyword evidence="5" id="KW-1185">Reference proteome</keyword>
<keyword evidence="1" id="KW-0175">Coiled coil</keyword>
<dbReference type="EMBL" id="JAINUF010000004">
    <property type="protein sequence ID" value="KAJ8362910.1"/>
    <property type="molecule type" value="Genomic_DNA"/>
</dbReference>
<reference evidence="4" key="1">
    <citation type="journal article" date="2023" name="Science">
        <title>Genome structures resolve the early diversification of teleost fishes.</title>
        <authorList>
            <person name="Parey E."/>
            <person name="Louis A."/>
            <person name="Montfort J."/>
            <person name="Bouchez O."/>
            <person name="Roques C."/>
            <person name="Iampietro C."/>
            <person name="Lluch J."/>
            <person name="Castinel A."/>
            <person name="Donnadieu C."/>
            <person name="Desvignes T."/>
            <person name="Floi Bucao C."/>
            <person name="Jouanno E."/>
            <person name="Wen M."/>
            <person name="Mejri S."/>
            <person name="Dirks R."/>
            <person name="Jansen H."/>
            <person name="Henkel C."/>
            <person name="Chen W.J."/>
            <person name="Zahm M."/>
            <person name="Cabau C."/>
            <person name="Klopp C."/>
            <person name="Thompson A.W."/>
            <person name="Robinson-Rechavi M."/>
            <person name="Braasch I."/>
            <person name="Lecointre G."/>
            <person name="Bobe J."/>
            <person name="Postlethwait J.H."/>
            <person name="Berthelot C."/>
            <person name="Roest Crollius H."/>
            <person name="Guiguen Y."/>
        </authorList>
    </citation>
    <scope>NUCLEOTIDE SEQUENCE</scope>
    <source>
        <strain evidence="4">WJC10195</strain>
    </source>
</reference>
<dbReference type="CDD" id="cd12893">
    <property type="entry name" value="SPRY_PRY_TRIM35"/>
    <property type="match status" value="1"/>
</dbReference>
<dbReference type="OrthoDB" id="6105938at2759"/>
<dbReference type="PROSITE" id="PS50188">
    <property type="entry name" value="B302_SPRY"/>
    <property type="match status" value="2"/>
</dbReference>
<dbReference type="PRINTS" id="PR01407">
    <property type="entry name" value="BUTYPHLNCDUF"/>
</dbReference>
<dbReference type="SUPFAM" id="SSF57845">
    <property type="entry name" value="B-box zinc-binding domain"/>
    <property type="match status" value="1"/>
</dbReference>
<organism evidence="4 5">
    <name type="scientific">Synaphobranchus kaupii</name>
    <name type="common">Kaup's arrowtooth eel</name>
    <dbReference type="NCBI Taxonomy" id="118154"/>
    <lineage>
        <taxon>Eukaryota</taxon>
        <taxon>Metazoa</taxon>
        <taxon>Chordata</taxon>
        <taxon>Craniata</taxon>
        <taxon>Vertebrata</taxon>
        <taxon>Euteleostomi</taxon>
        <taxon>Actinopterygii</taxon>
        <taxon>Neopterygii</taxon>
        <taxon>Teleostei</taxon>
        <taxon>Anguilliformes</taxon>
        <taxon>Synaphobranchidae</taxon>
        <taxon>Synaphobranchus</taxon>
    </lineage>
</organism>
<dbReference type="SMART" id="SM00589">
    <property type="entry name" value="PRY"/>
    <property type="match status" value="2"/>
</dbReference>
<dbReference type="InterPro" id="IPR003877">
    <property type="entry name" value="SPRY_dom"/>
</dbReference>
<dbReference type="InterPro" id="IPR050143">
    <property type="entry name" value="TRIM/RBCC"/>
</dbReference>
<dbReference type="Gene3D" id="2.60.120.920">
    <property type="match status" value="3"/>
</dbReference>
<evidence type="ECO:0000313" key="4">
    <source>
        <dbReference type="EMBL" id="KAJ8362910.1"/>
    </source>
</evidence>
<feature type="domain" description="B30.2/SPRY" evidence="3">
    <location>
        <begin position="770"/>
        <end position="964"/>
    </location>
</feature>
<dbReference type="Gene3D" id="3.30.160.60">
    <property type="entry name" value="Classic Zinc Finger"/>
    <property type="match status" value="1"/>
</dbReference>
<evidence type="ECO:0000313" key="5">
    <source>
        <dbReference type="Proteomes" id="UP001152622"/>
    </source>
</evidence>
<comment type="caution">
    <text evidence="4">The sequence shown here is derived from an EMBL/GenBank/DDBJ whole genome shotgun (WGS) entry which is preliminary data.</text>
</comment>
<name>A0A9Q1FNG8_SYNKA</name>
<feature type="compositionally biased region" description="Polar residues" evidence="2">
    <location>
        <begin position="974"/>
        <end position="985"/>
    </location>
</feature>
<dbReference type="SMART" id="SM00449">
    <property type="entry name" value="SPRY"/>
    <property type="match status" value="3"/>
</dbReference>
<feature type="coiled-coil region" evidence="1">
    <location>
        <begin position="629"/>
        <end position="679"/>
    </location>
</feature>
<proteinExistence type="predicted"/>
<dbReference type="Pfam" id="PF00622">
    <property type="entry name" value="SPRY"/>
    <property type="match status" value="3"/>
</dbReference>
<dbReference type="Proteomes" id="UP001152622">
    <property type="component" value="Chromosome 4"/>
</dbReference>
<gene>
    <name evidence="4" type="ORF">SKAU_G00117410</name>
</gene>
<dbReference type="InterPro" id="IPR006574">
    <property type="entry name" value="PRY"/>
</dbReference>
<dbReference type="Pfam" id="PF13765">
    <property type="entry name" value="PRY"/>
    <property type="match status" value="2"/>
</dbReference>
<dbReference type="InterPro" id="IPR003879">
    <property type="entry name" value="Butyrophylin_SPRY"/>
</dbReference>
<feature type="region of interest" description="Disordered" evidence="2">
    <location>
        <begin position="964"/>
        <end position="985"/>
    </location>
</feature>
<dbReference type="InterPro" id="IPR043136">
    <property type="entry name" value="B30.2/SPRY_sf"/>
</dbReference>
<feature type="domain" description="B30.2/SPRY" evidence="3">
    <location>
        <begin position="69"/>
        <end position="258"/>
    </location>
</feature>
<evidence type="ECO:0000256" key="2">
    <source>
        <dbReference type="SAM" id="MobiDB-lite"/>
    </source>
</evidence>
<dbReference type="InterPro" id="IPR001870">
    <property type="entry name" value="B30.2/SPRY"/>
</dbReference>
<sequence length="985" mass="112832">MKRVRHSLQDPQSPSSGMFSSLVTWLIHQMKSFFSAPDQIHNQTLDWIYSLPQEAELTPGALMDVVKHLSNLKYRVWEKMLGTVQYTPVTLDPNTAPPCLSLSEGLTRVQYCTDNPQLPDNPERFTCCAEMLGSQGFTSGRHHWEVEVGDNTNWAVGVAKQSVRRKDRTMQSRTEGIAALRFVNGRYFTQTGPISVQNKLQRVRVELDCRSRKVTFTDSACNRYIATIGFQFTEPVFPYFYSLCVEHPLHINPEKKMASEPQPICRKHQAPLGLYCVEKEALACDGCKEAGCTKYRFWTVQKAAELRKATLRISWENLLEKVKGHEKAHGVFSDMAKHVKVVFISALNTLMPKLKGHKKVFVTFNEMTPHIKSQAEQMEREIQDEFEKLHQFLWEEEEARITALKEEEEQKSQILKDRIERIGRKTKEINSLLDAMRTIEQALEAEDISFLQAWLEYFYECIMILYGQPSAPRQPREVHLLCRNAGVSGRHHWDVEVGNNTNWSVGVAKQSVRKKNRTTQSTTEGIAALRFVNGRYFTQTGPISVQNKLQRVRVELDCWSRKVTFTDSACNRYIASIGFQLTEPVFLYFYSLCEEHPLHINPEKATLRISWETLLEKVKGHEKAHGSQARQTEREIKDEFERLHRFLREEEEARITALKEEEEQKSQTLKDRIEGIKKLKSSDLDTISTIEQELEAEDISFLQNYKITLDKMRRSLQGPQSQSGVFNLLTKFMKSPLPGQVHDEIVDRMCKPPQEPELITGALIDVAKHLGNLKCRVWEQMLGTVQYTLVTLDPNTAPPCLSLSEGLTRVQYCTDNPQLPDNPERFTIAAEMLGSQGFTSGRHHWDVEVGDNTDWGVGVATQSALKKDQTKLSRGVVSRTEGILALRFKNGRYTTEMWPVSVQIKPRRVQVALDCSSRTVTFSDPTRSHPIGTFKLQFTEPVFPYFYSLCEEHPLLITPEKDSIGVGPQKQEESSSVSGISNWFW</sequence>
<evidence type="ECO:0000259" key="3">
    <source>
        <dbReference type="PROSITE" id="PS50188"/>
    </source>
</evidence>
<dbReference type="SUPFAM" id="SSF49899">
    <property type="entry name" value="Concanavalin A-like lectins/glucanases"/>
    <property type="match status" value="3"/>
</dbReference>
<protein>
    <recommendedName>
        <fullName evidence="3">B30.2/SPRY domain-containing protein</fullName>
    </recommendedName>
</protein>
<dbReference type="InterPro" id="IPR013320">
    <property type="entry name" value="ConA-like_dom_sf"/>
</dbReference>
<dbReference type="AlphaFoldDB" id="A0A9Q1FNG8"/>